<reference evidence="11 12" key="1">
    <citation type="submission" date="2018-10" db="EMBL/GenBank/DDBJ databases">
        <authorList>
            <person name="Zhang X."/>
        </authorList>
    </citation>
    <scope>NUCLEOTIDE SEQUENCE [LARGE SCALE GENOMIC DNA]</scope>
    <source>
        <strain evidence="11 12">SK-G1</strain>
    </source>
</reference>
<evidence type="ECO:0000256" key="8">
    <source>
        <dbReference type="SAM" id="Coils"/>
    </source>
</evidence>
<feature type="coiled-coil region" evidence="8">
    <location>
        <begin position="155"/>
        <end position="182"/>
    </location>
</feature>
<dbReference type="PANTHER" id="PTHR30026">
    <property type="entry name" value="OUTER MEMBRANE PROTEIN TOLC"/>
    <property type="match status" value="1"/>
</dbReference>
<gene>
    <name evidence="11" type="ORF">D2962_01880</name>
</gene>
<feature type="region of interest" description="Disordered" evidence="9">
    <location>
        <begin position="406"/>
        <end position="433"/>
    </location>
</feature>
<dbReference type="AlphaFoldDB" id="A0A3G2R259"/>
<evidence type="ECO:0000256" key="3">
    <source>
        <dbReference type="ARBA" id="ARBA00022448"/>
    </source>
</evidence>
<dbReference type="Gene3D" id="1.20.1600.10">
    <property type="entry name" value="Outer membrane efflux proteins (OEP)"/>
    <property type="match status" value="2"/>
</dbReference>
<sequence>MMNMVNLIKKQKLVLISVIITSLVATGFAFAQGEKKAEEPQVIKLSLADALKMAEENNPQVALSKLAVEKAELAQKELKYREKKDKESEEESNNAPSLGLPQIDMFKISTSDFDYKYNMEMGKKNAEFGLKMAQAGVEATLRNIRFGVEAAYYGALAARDNVKIAQDALKRQEELLKIAEVKLKAGMIAKRDLMDAQVQVARAQAAVSTAELGKQKAYINFKKLLNIDLEKEIELTDAFDYKPAENAVDLNKLIEDAQQKRMDIVEAQGKLDIAQLDFDLTSKVYPSNTFKYKEKEYALQEAKMNLENTKQDVEAEVREILLDLQEAVANIPVLDKSVEMAKESLRLAKLSFEAGMMRRVDVSQAEETLKQVELQRNQAICNYNLAKIRLENVVYIPVSGGISTGAGSTSTPGGFPSQNELQNTGSATGGALY</sequence>
<dbReference type="Proteomes" id="UP000280960">
    <property type="component" value="Chromosome"/>
</dbReference>
<keyword evidence="12" id="KW-1185">Reference proteome</keyword>
<keyword evidence="5" id="KW-0812">Transmembrane</keyword>
<comment type="subcellular location">
    <subcellularLocation>
        <location evidence="1">Cell outer membrane</location>
    </subcellularLocation>
</comment>
<keyword evidence="7" id="KW-0998">Cell outer membrane</keyword>
<dbReference type="GO" id="GO:0015562">
    <property type="term" value="F:efflux transmembrane transporter activity"/>
    <property type="evidence" value="ECO:0007669"/>
    <property type="project" value="InterPro"/>
</dbReference>
<dbReference type="KEGG" id="bacg:D2962_01880"/>
<dbReference type="GO" id="GO:0009279">
    <property type="term" value="C:cell outer membrane"/>
    <property type="evidence" value="ECO:0007669"/>
    <property type="project" value="UniProtKB-SubCell"/>
</dbReference>
<name>A0A3G2R259_9FIRM</name>
<feature type="signal peptide" evidence="10">
    <location>
        <begin position="1"/>
        <end position="31"/>
    </location>
</feature>
<evidence type="ECO:0000256" key="2">
    <source>
        <dbReference type="ARBA" id="ARBA00007613"/>
    </source>
</evidence>
<evidence type="ECO:0000256" key="9">
    <source>
        <dbReference type="SAM" id="MobiDB-lite"/>
    </source>
</evidence>
<evidence type="ECO:0000256" key="6">
    <source>
        <dbReference type="ARBA" id="ARBA00023136"/>
    </source>
</evidence>
<dbReference type="SUPFAM" id="SSF56954">
    <property type="entry name" value="Outer membrane efflux proteins (OEP)"/>
    <property type="match status" value="1"/>
</dbReference>
<organism evidence="11 12">
    <name type="scientific">Biomaibacter acetigenes</name>
    <dbReference type="NCBI Taxonomy" id="2316383"/>
    <lineage>
        <taxon>Bacteria</taxon>
        <taxon>Bacillati</taxon>
        <taxon>Bacillota</taxon>
        <taxon>Clostridia</taxon>
        <taxon>Thermosediminibacterales</taxon>
        <taxon>Tepidanaerobacteraceae</taxon>
        <taxon>Biomaibacter</taxon>
    </lineage>
</organism>
<comment type="similarity">
    <text evidence="2">Belongs to the outer membrane factor (OMF) (TC 1.B.17) family.</text>
</comment>
<dbReference type="EMBL" id="CP033169">
    <property type="protein sequence ID" value="AYO29520.1"/>
    <property type="molecule type" value="Genomic_DNA"/>
</dbReference>
<feature type="compositionally biased region" description="Polar residues" evidence="9">
    <location>
        <begin position="416"/>
        <end position="426"/>
    </location>
</feature>
<evidence type="ECO:0000256" key="10">
    <source>
        <dbReference type="SAM" id="SignalP"/>
    </source>
</evidence>
<feature type="coiled-coil region" evidence="8">
    <location>
        <begin position="250"/>
        <end position="330"/>
    </location>
</feature>
<keyword evidence="3" id="KW-0813">Transport</keyword>
<evidence type="ECO:0000256" key="1">
    <source>
        <dbReference type="ARBA" id="ARBA00004442"/>
    </source>
</evidence>
<dbReference type="InterPro" id="IPR003423">
    <property type="entry name" value="OMP_efflux"/>
</dbReference>
<proteinExistence type="inferred from homology"/>
<keyword evidence="8" id="KW-0175">Coiled coil</keyword>
<keyword evidence="10" id="KW-0732">Signal</keyword>
<dbReference type="GO" id="GO:0015288">
    <property type="term" value="F:porin activity"/>
    <property type="evidence" value="ECO:0007669"/>
    <property type="project" value="TreeGrafter"/>
</dbReference>
<dbReference type="PANTHER" id="PTHR30026:SF20">
    <property type="entry name" value="OUTER MEMBRANE PROTEIN TOLC"/>
    <property type="match status" value="1"/>
</dbReference>
<evidence type="ECO:0000313" key="11">
    <source>
        <dbReference type="EMBL" id="AYO29520.1"/>
    </source>
</evidence>
<evidence type="ECO:0000256" key="4">
    <source>
        <dbReference type="ARBA" id="ARBA00022452"/>
    </source>
</evidence>
<feature type="region of interest" description="Disordered" evidence="9">
    <location>
        <begin position="80"/>
        <end position="100"/>
    </location>
</feature>
<dbReference type="InterPro" id="IPR051906">
    <property type="entry name" value="TolC-like"/>
</dbReference>
<evidence type="ECO:0000256" key="5">
    <source>
        <dbReference type="ARBA" id="ARBA00022692"/>
    </source>
</evidence>
<dbReference type="Pfam" id="PF02321">
    <property type="entry name" value="OEP"/>
    <property type="match status" value="2"/>
</dbReference>
<evidence type="ECO:0000313" key="12">
    <source>
        <dbReference type="Proteomes" id="UP000280960"/>
    </source>
</evidence>
<protein>
    <submittedName>
        <fullName evidence="11">TolC family protein</fullName>
    </submittedName>
</protein>
<keyword evidence="4" id="KW-1134">Transmembrane beta strand</keyword>
<feature type="chain" id="PRO_5017920923" evidence="10">
    <location>
        <begin position="32"/>
        <end position="433"/>
    </location>
</feature>
<keyword evidence="6" id="KW-0472">Membrane</keyword>
<evidence type="ECO:0000256" key="7">
    <source>
        <dbReference type="ARBA" id="ARBA00023237"/>
    </source>
</evidence>
<accession>A0A3G2R259</accession>
<dbReference type="GO" id="GO:1990281">
    <property type="term" value="C:efflux pump complex"/>
    <property type="evidence" value="ECO:0007669"/>
    <property type="project" value="TreeGrafter"/>
</dbReference>